<feature type="domain" description="CENP-V/GFA" evidence="4">
    <location>
        <begin position="17"/>
        <end position="134"/>
    </location>
</feature>
<evidence type="ECO:0000256" key="1">
    <source>
        <dbReference type="ARBA" id="ARBA00005495"/>
    </source>
</evidence>
<protein>
    <recommendedName>
        <fullName evidence="4">CENP-V/GFA domain-containing protein</fullName>
    </recommendedName>
</protein>
<gene>
    <name evidence="5" type="ORF">DL546_004096</name>
</gene>
<name>A0A420YB48_9PEZI</name>
<proteinExistence type="inferred from homology"/>
<dbReference type="InterPro" id="IPR011057">
    <property type="entry name" value="Mss4-like_sf"/>
</dbReference>
<evidence type="ECO:0000313" key="6">
    <source>
        <dbReference type="Proteomes" id="UP000275385"/>
    </source>
</evidence>
<reference evidence="5 6" key="1">
    <citation type="submission" date="2018-08" db="EMBL/GenBank/DDBJ databases">
        <title>Draft genome of the lignicolous fungus Coniochaeta pulveracea.</title>
        <authorList>
            <person name="Borstlap C.J."/>
            <person name="De Witt R.N."/>
            <person name="Botha A."/>
            <person name="Volschenk H."/>
        </authorList>
    </citation>
    <scope>NUCLEOTIDE SEQUENCE [LARGE SCALE GENOMIC DNA]</scope>
    <source>
        <strain evidence="5 6">CAB683</strain>
    </source>
</reference>
<dbReference type="GO" id="GO:0046872">
    <property type="term" value="F:metal ion binding"/>
    <property type="evidence" value="ECO:0007669"/>
    <property type="project" value="UniProtKB-KW"/>
</dbReference>
<dbReference type="PROSITE" id="PS51891">
    <property type="entry name" value="CENP_V_GFA"/>
    <property type="match status" value="1"/>
</dbReference>
<dbReference type="PANTHER" id="PTHR28620">
    <property type="entry name" value="CENTROMERE PROTEIN V"/>
    <property type="match status" value="1"/>
</dbReference>
<keyword evidence="3" id="KW-0862">Zinc</keyword>
<comment type="caution">
    <text evidence="5">The sequence shown here is derived from an EMBL/GenBank/DDBJ whole genome shotgun (WGS) entry which is preliminary data.</text>
</comment>
<keyword evidence="2" id="KW-0479">Metal-binding</keyword>
<comment type="similarity">
    <text evidence="1">Belongs to the Gfa family.</text>
</comment>
<dbReference type="InterPro" id="IPR006913">
    <property type="entry name" value="CENP-V/GFA"/>
</dbReference>
<dbReference type="EMBL" id="QVQW01000023">
    <property type="protein sequence ID" value="RKU45129.1"/>
    <property type="molecule type" value="Genomic_DNA"/>
</dbReference>
<sequence length="134" mass="14618">MSSSDALPPSSSSPAKLTGSCHCGRVTLELPSKPTKINECRCSICYRYGALWAYYPRNEVLVTAKEPGLKSYLRDDPECSKDIGFYLCGHCGCLTHWWGLEGAGRGGESAKMGVNTRILGEKGIEGVERHIGYK</sequence>
<dbReference type="Pfam" id="PF04828">
    <property type="entry name" value="GFA"/>
    <property type="match status" value="1"/>
</dbReference>
<dbReference type="GO" id="GO:0016846">
    <property type="term" value="F:carbon-sulfur lyase activity"/>
    <property type="evidence" value="ECO:0007669"/>
    <property type="project" value="InterPro"/>
</dbReference>
<evidence type="ECO:0000313" key="5">
    <source>
        <dbReference type="EMBL" id="RKU45129.1"/>
    </source>
</evidence>
<accession>A0A420YB48</accession>
<dbReference type="SUPFAM" id="SSF51316">
    <property type="entry name" value="Mss4-like"/>
    <property type="match status" value="1"/>
</dbReference>
<dbReference type="OrthoDB" id="2993351at2759"/>
<keyword evidence="6" id="KW-1185">Reference proteome</keyword>
<evidence type="ECO:0000259" key="4">
    <source>
        <dbReference type="PROSITE" id="PS51891"/>
    </source>
</evidence>
<dbReference type="Proteomes" id="UP000275385">
    <property type="component" value="Unassembled WGS sequence"/>
</dbReference>
<dbReference type="AlphaFoldDB" id="A0A420YB48"/>
<dbReference type="PANTHER" id="PTHR28620:SF1">
    <property type="entry name" value="CENP-V_GFA DOMAIN-CONTAINING PROTEIN"/>
    <property type="match status" value="1"/>
</dbReference>
<evidence type="ECO:0000256" key="3">
    <source>
        <dbReference type="ARBA" id="ARBA00022833"/>
    </source>
</evidence>
<organism evidence="5 6">
    <name type="scientific">Coniochaeta pulveracea</name>
    <dbReference type="NCBI Taxonomy" id="177199"/>
    <lineage>
        <taxon>Eukaryota</taxon>
        <taxon>Fungi</taxon>
        <taxon>Dikarya</taxon>
        <taxon>Ascomycota</taxon>
        <taxon>Pezizomycotina</taxon>
        <taxon>Sordariomycetes</taxon>
        <taxon>Sordariomycetidae</taxon>
        <taxon>Coniochaetales</taxon>
        <taxon>Coniochaetaceae</taxon>
        <taxon>Coniochaeta</taxon>
    </lineage>
</organism>
<dbReference type="InterPro" id="IPR052355">
    <property type="entry name" value="CENP-V-like"/>
</dbReference>
<evidence type="ECO:0000256" key="2">
    <source>
        <dbReference type="ARBA" id="ARBA00022723"/>
    </source>
</evidence>
<dbReference type="Gene3D" id="2.170.150.70">
    <property type="match status" value="1"/>
</dbReference>